<gene>
    <name evidence="2" type="ORF">PY771_00025</name>
</gene>
<dbReference type="EMBL" id="CP118942">
    <property type="protein sequence ID" value="WEE26756.1"/>
    <property type="molecule type" value="Genomic_DNA"/>
</dbReference>
<dbReference type="Proteomes" id="UP001214666">
    <property type="component" value="Chromosome"/>
</dbReference>
<name>A0AAX3P5T7_AERHY</name>
<proteinExistence type="predicted"/>
<evidence type="ECO:0000313" key="3">
    <source>
        <dbReference type="Proteomes" id="UP001214666"/>
    </source>
</evidence>
<feature type="transmembrane region" description="Helical" evidence="1">
    <location>
        <begin position="6"/>
        <end position="28"/>
    </location>
</feature>
<accession>A0AAX3P5T7</accession>
<reference evidence="2" key="1">
    <citation type="submission" date="2023-02" db="EMBL/GenBank/DDBJ databases">
        <title>The sequence of Aeromonas hydrophila K533.</title>
        <authorList>
            <person name="Luo X."/>
        </authorList>
    </citation>
    <scope>NUCLEOTIDE SEQUENCE</scope>
    <source>
        <strain evidence="2">K533</strain>
    </source>
</reference>
<dbReference type="AlphaFoldDB" id="A0AAX3P5T7"/>
<dbReference type="RefSeq" id="WP_257619683.1">
    <property type="nucleotide sequence ID" value="NZ_CP118942.1"/>
</dbReference>
<keyword evidence="1" id="KW-0812">Transmembrane</keyword>
<sequence>MSDHIDPLGIIWLIGHVLFYLIVIPDLWRRCGWGRQKGERDE</sequence>
<evidence type="ECO:0000256" key="1">
    <source>
        <dbReference type="SAM" id="Phobius"/>
    </source>
</evidence>
<keyword evidence="1" id="KW-0472">Membrane</keyword>
<keyword evidence="1" id="KW-1133">Transmembrane helix</keyword>
<organism evidence="2 3">
    <name type="scientific">Aeromonas hydrophila</name>
    <dbReference type="NCBI Taxonomy" id="644"/>
    <lineage>
        <taxon>Bacteria</taxon>
        <taxon>Pseudomonadati</taxon>
        <taxon>Pseudomonadota</taxon>
        <taxon>Gammaproteobacteria</taxon>
        <taxon>Aeromonadales</taxon>
        <taxon>Aeromonadaceae</taxon>
        <taxon>Aeromonas</taxon>
    </lineage>
</organism>
<evidence type="ECO:0000313" key="2">
    <source>
        <dbReference type="EMBL" id="WEE26756.1"/>
    </source>
</evidence>
<protein>
    <submittedName>
        <fullName evidence="2">Uncharacterized protein</fullName>
    </submittedName>
</protein>